<reference evidence="2" key="3">
    <citation type="submission" date="2015-04" db="UniProtKB">
        <authorList>
            <consortium name="EnsemblPlants"/>
        </authorList>
    </citation>
    <scope>IDENTIFICATION</scope>
    <source>
        <strain evidence="2">cv. Jemalong A17</strain>
    </source>
</reference>
<sequence>MSRSESVSQRRCCSSVFMFIGVRRRRSGKKGKIGDNVYISRLSLTPSSDTRIPFIFQRRQFSIFVCFVMTINKNQGQSRKQVAISRVTSMSGLKILLIDEDGLCMW</sequence>
<proteinExistence type="predicted"/>
<organism evidence="1 3">
    <name type="scientific">Medicago truncatula</name>
    <name type="common">Barrel medic</name>
    <name type="synonym">Medicago tribuloides</name>
    <dbReference type="NCBI Taxonomy" id="3880"/>
    <lineage>
        <taxon>Eukaryota</taxon>
        <taxon>Viridiplantae</taxon>
        <taxon>Streptophyta</taxon>
        <taxon>Embryophyta</taxon>
        <taxon>Tracheophyta</taxon>
        <taxon>Spermatophyta</taxon>
        <taxon>Magnoliopsida</taxon>
        <taxon>eudicotyledons</taxon>
        <taxon>Gunneridae</taxon>
        <taxon>Pentapetalae</taxon>
        <taxon>rosids</taxon>
        <taxon>fabids</taxon>
        <taxon>Fabales</taxon>
        <taxon>Fabaceae</taxon>
        <taxon>Papilionoideae</taxon>
        <taxon>50 kb inversion clade</taxon>
        <taxon>NPAAA clade</taxon>
        <taxon>Hologalegina</taxon>
        <taxon>IRL clade</taxon>
        <taxon>Trifolieae</taxon>
        <taxon>Medicago</taxon>
    </lineage>
</organism>
<dbReference type="STRING" id="3880.G7KNG5"/>
<evidence type="ECO:0000313" key="3">
    <source>
        <dbReference type="Proteomes" id="UP000002051"/>
    </source>
</evidence>
<reference evidence="1 3" key="2">
    <citation type="journal article" date="2014" name="BMC Genomics">
        <title>An improved genome release (version Mt4.0) for the model legume Medicago truncatula.</title>
        <authorList>
            <person name="Tang H."/>
            <person name="Krishnakumar V."/>
            <person name="Bidwell S."/>
            <person name="Rosen B."/>
            <person name="Chan A."/>
            <person name="Zhou S."/>
            <person name="Gentzbittel L."/>
            <person name="Childs K.L."/>
            <person name="Yandell M."/>
            <person name="Gundlach H."/>
            <person name="Mayer K.F."/>
            <person name="Schwartz D.C."/>
            <person name="Town C.D."/>
        </authorList>
    </citation>
    <scope>GENOME REANNOTATION</scope>
    <source>
        <strain evidence="2 3">cv. Jemalong A17</strain>
    </source>
</reference>
<protein>
    <submittedName>
        <fullName evidence="1 2">Uncharacterized protein</fullName>
    </submittedName>
</protein>
<dbReference type="AlphaFoldDB" id="G7KNG5"/>
<dbReference type="EnsemblPlants" id="AES76719">
    <property type="protein sequence ID" value="AES76719"/>
    <property type="gene ID" value="MTR_6g086110"/>
</dbReference>
<dbReference type="eggNOG" id="KOG0987">
    <property type="taxonomic scope" value="Eukaryota"/>
</dbReference>
<dbReference type="PANTHER" id="PTHR23274:SF33">
    <property type="entry name" value="ANIMAL RPA1 DOMAIN PROTEIN"/>
    <property type="match status" value="1"/>
</dbReference>
<keyword evidence="3" id="KW-1185">Reference proteome</keyword>
<gene>
    <name evidence="1" type="ordered locus">MTR_6g086110</name>
</gene>
<evidence type="ECO:0000313" key="1">
    <source>
        <dbReference type="EMBL" id="AES76719.1"/>
    </source>
</evidence>
<dbReference type="EMBL" id="CM001222">
    <property type="protein sequence ID" value="AES76719.1"/>
    <property type="molecule type" value="Genomic_DNA"/>
</dbReference>
<name>G7KNG5_MEDTR</name>
<evidence type="ECO:0000313" key="2">
    <source>
        <dbReference type="EnsemblPlants" id="AES76719"/>
    </source>
</evidence>
<reference evidence="1 3" key="1">
    <citation type="journal article" date="2011" name="Nature">
        <title>The Medicago genome provides insight into the evolution of rhizobial symbioses.</title>
        <authorList>
            <person name="Young N.D."/>
            <person name="Debelle F."/>
            <person name="Oldroyd G.E."/>
            <person name="Geurts R."/>
            <person name="Cannon S.B."/>
            <person name="Udvardi M.K."/>
            <person name="Benedito V.A."/>
            <person name="Mayer K.F."/>
            <person name="Gouzy J."/>
            <person name="Schoof H."/>
            <person name="Van de Peer Y."/>
            <person name="Proost S."/>
            <person name="Cook D.R."/>
            <person name="Meyers B.C."/>
            <person name="Spannagl M."/>
            <person name="Cheung F."/>
            <person name="De Mita S."/>
            <person name="Krishnakumar V."/>
            <person name="Gundlach H."/>
            <person name="Zhou S."/>
            <person name="Mudge J."/>
            <person name="Bharti A.K."/>
            <person name="Murray J.D."/>
            <person name="Naoumkina M.A."/>
            <person name="Rosen B."/>
            <person name="Silverstein K.A."/>
            <person name="Tang H."/>
            <person name="Rombauts S."/>
            <person name="Zhao P.X."/>
            <person name="Zhou P."/>
            <person name="Barbe V."/>
            <person name="Bardou P."/>
            <person name="Bechner M."/>
            <person name="Bellec A."/>
            <person name="Berger A."/>
            <person name="Berges H."/>
            <person name="Bidwell S."/>
            <person name="Bisseling T."/>
            <person name="Choisne N."/>
            <person name="Couloux A."/>
            <person name="Denny R."/>
            <person name="Deshpande S."/>
            <person name="Dai X."/>
            <person name="Doyle J.J."/>
            <person name="Dudez A.M."/>
            <person name="Farmer A.D."/>
            <person name="Fouteau S."/>
            <person name="Franken C."/>
            <person name="Gibelin C."/>
            <person name="Gish J."/>
            <person name="Goldstein S."/>
            <person name="Gonzalez A.J."/>
            <person name="Green P.J."/>
            <person name="Hallab A."/>
            <person name="Hartog M."/>
            <person name="Hua A."/>
            <person name="Humphray S.J."/>
            <person name="Jeong D.H."/>
            <person name="Jing Y."/>
            <person name="Jocker A."/>
            <person name="Kenton S.M."/>
            <person name="Kim D.J."/>
            <person name="Klee K."/>
            <person name="Lai H."/>
            <person name="Lang C."/>
            <person name="Lin S."/>
            <person name="Macmil S.L."/>
            <person name="Magdelenat G."/>
            <person name="Matthews L."/>
            <person name="McCorrison J."/>
            <person name="Monaghan E.L."/>
            <person name="Mun J.H."/>
            <person name="Najar F.Z."/>
            <person name="Nicholson C."/>
            <person name="Noirot C."/>
            <person name="O'Bleness M."/>
            <person name="Paule C.R."/>
            <person name="Poulain J."/>
            <person name="Prion F."/>
            <person name="Qin B."/>
            <person name="Qu C."/>
            <person name="Retzel E.F."/>
            <person name="Riddle C."/>
            <person name="Sallet E."/>
            <person name="Samain S."/>
            <person name="Samson N."/>
            <person name="Sanders I."/>
            <person name="Saurat O."/>
            <person name="Scarpelli C."/>
            <person name="Schiex T."/>
            <person name="Segurens B."/>
            <person name="Severin A.J."/>
            <person name="Sherrier D.J."/>
            <person name="Shi R."/>
            <person name="Sims S."/>
            <person name="Singer S.R."/>
            <person name="Sinharoy S."/>
            <person name="Sterck L."/>
            <person name="Viollet A."/>
            <person name="Wang B.B."/>
            <person name="Wang K."/>
            <person name="Wang M."/>
            <person name="Wang X."/>
            <person name="Warfsmann J."/>
            <person name="Weissenbach J."/>
            <person name="White D.D."/>
            <person name="White J.D."/>
            <person name="Wiley G.B."/>
            <person name="Wincker P."/>
            <person name="Xing Y."/>
            <person name="Yang L."/>
            <person name="Yao Z."/>
            <person name="Ying F."/>
            <person name="Zhai J."/>
            <person name="Zhou L."/>
            <person name="Zuber A."/>
            <person name="Denarie J."/>
            <person name="Dixon R.A."/>
            <person name="May G.D."/>
            <person name="Schwartz D.C."/>
            <person name="Rogers J."/>
            <person name="Quetier F."/>
            <person name="Town C.D."/>
            <person name="Roe B.A."/>
        </authorList>
    </citation>
    <scope>NUCLEOTIDE SEQUENCE [LARGE SCALE GENOMIC DNA]</scope>
    <source>
        <strain evidence="1">A17</strain>
        <strain evidence="2 3">cv. Jemalong A17</strain>
    </source>
</reference>
<dbReference type="Proteomes" id="UP000002051">
    <property type="component" value="Chromosome 6"/>
</dbReference>
<dbReference type="PANTHER" id="PTHR23274">
    <property type="entry name" value="DNA HELICASE-RELATED"/>
    <property type="match status" value="1"/>
</dbReference>
<accession>G7KNG5</accession>
<dbReference type="PaxDb" id="3880-AES76719"/>
<dbReference type="HOGENOM" id="CLU_2227155_0_0_1"/>